<dbReference type="InterPro" id="IPR045907">
    <property type="entry name" value="RNF43_Znf_RING"/>
</dbReference>
<dbReference type="GO" id="GO:0005789">
    <property type="term" value="C:endoplasmic reticulum membrane"/>
    <property type="evidence" value="ECO:0007669"/>
    <property type="project" value="UniProtKB-SubCell"/>
</dbReference>
<evidence type="ECO:0000256" key="29">
    <source>
        <dbReference type="ARBA" id="ARBA00081886"/>
    </source>
</evidence>
<comment type="catalytic activity">
    <reaction evidence="1">
        <text>S-ubiquitinyl-[E2 ubiquitin-conjugating enzyme]-L-cysteine + [acceptor protein]-L-lysine = [E2 ubiquitin-conjugating enzyme]-L-cysteine + N(6)-ubiquitinyl-[acceptor protein]-L-lysine.</text>
        <dbReference type="EC" id="2.3.2.27"/>
    </reaction>
</comment>
<evidence type="ECO:0000256" key="12">
    <source>
        <dbReference type="ARBA" id="ARBA00022692"/>
    </source>
</evidence>
<dbReference type="FunFam" id="3.50.30.30:FF:000015">
    <property type="entry name" value="Putative e3 ubiquitin-protein ligase rnf43"/>
    <property type="match status" value="1"/>
</dbReference>
<dbReference type="GO" id="GO:0072089">
    <property type="term" value="P:stem cell proliferation"/>
    <property type="evidence" value="ECO:0007669"/>
    <property type="project" value="Ensembl"/>
</dbReference>
<keyword evidence="10" id="KW-0808">Transferase</keyword>
<dbReference type="EC" id="2.3.2.27" evidence="7"/>
<evidence type="ECO:0000256" key="19">
    <source>
        <dbReference type="ARBA" id="ARBA00022843"/>
    </source>
</evidence>
<keyword evidence="23" id="KW-0325">Glycoprotein</keyword>
<evidence type="ECO:0000256" key="3">
    <source>
        <dbReference type="ARBA" id="ARBA00004251"/>
    </source>
</evidence>
<evidence type="ECO:0000256" key="15">
    <source>
        <dbReference type="ARBA" id="ARBA00022771"/>
    </source>
</evidence>
<dbReference type="InterPro" id="IPR001841">
    <property type="entry name" value="Znf_RING"/>
</dbReference>
<evidence type="ECO:0000256" key="24">
    <source>
        <dbReference type="ARBA" id="ARBA00023242"/>
    </source>
</evidence>
<accession>A0A8D0G959</accession>
<evidence type="ECO:0000256" key="2">
    <source>
        <dbReference type="ARBA" id="ARBA00004115"/>
    </source>
</evidence>
<dbReference type="SUPFAM" id="SSF57850">
    <property type="entry name" value="RING/U-box"/>
    <property type="match status" value="1"/>
</dbReference>
<keyword evidence="17" id="KW-0256">Endoplasmic reticulum</keyword>
<dbReference type="PANTHER" id="PTHR16200">
    <property type="entry name" value="RING ZINC FINGER"/>
    <property type="match status" value="1"/>
</dbReference>
<dbReference type="PROSITE" id="PS50089">
    <property type="entry name" value="ZF_RING_2"/>
    <property type="match status" value="1"/>
</dbReference>
<reference evidence="34" key="1">
    <citation type="submission" date="2025-08" db="UniProtKB">
        <authorList>
            <consortium name="Ensembl"/>
        </authorList>
    </citation>
    <scope>IDENTIFICATION</scope>
</reference>
<dbReference type="GO" id="GO:0006511">
    <property type="term" value="P:ubiquitin-dependent protein catabolic process"/>
    <property type="evidence" value="ECO:0007669"/>
    <property type="project" value="Ensembl"/>
</dbReference>
<evidence type="ECO:0000256" key="26">
    <source>
        <dbReference type="ARBA" id="ARBA00063487"/>
    </source>
</evidence>
<feature type="region of interest" description="Disordered" evidence="31">
    <location>
        <begin position="560"/>
        <end position="670"/>
    </location>
</feature>
<comment type="pathway">
    <text evidence="5">Protein modification; protein ubiquitination.</text>
</comment>
<evidence type="ECO:0000256" key="1">
    <source>
        <dbReference type="ARBA" id="ARBA00000900"/>
    </source>
</evidence>
<keyword evidence="24" id="KW-0539">Nucleus</keyword>
<protein>
    <recommendedName>
        <fullName evidence="27">E3 ubiquitin-protein ligase RNF43</fullName>
        <ecNumber evidence="7">2.3.2.27</ecNumber>
    </recommendedName>
    <alternativeName>
        <fullName evidence="28">RING finger protein 43</fullName>
    </alternativeName>
    <alternativeName>
        <fullName evidence="29">RING-type E3 ubiquitin transferase RNF43</fullName>
    </alternativeName>
</protein>
<evidence type="ECO:0000256" key="16">
    <source>
        <dbReference type="ARBA" id="ARBA00022786"/>
    </source>
</evidence>
<dbReference type="GeneTree" id="ENSGT00940000154006"/>
<feature type="transmembrane region" description="Helical" evidence="32">
    <location>
        <begin position="191"/>
        <end position="210"/>
    </location>
</feature>
<name>A0A8D0G959_SPHPU</name>
<dbReference type="FunFam" id="3.30.40.10:FF:000075">
    <property type="entry name" value="Putative e3 ubiquitin-protein ligase rnf43"/>
    <property type="match status" value="1"/>
</dbReference>
<evidence type="ECO:0000256" key="18">
    <source>
        <dbReference type="ARBA" id="ARBA00022833"/>
    </source>
</evidence>
<evidence type="ECO:0000256" key="5">
    <source>
        <dbReference type="ARBA" id="ARBA00004906"/>
    </source>
</evidence>
<evidence type="ECO:0000256" key="20">
    <source>
        <dbReference type="ARBA" id="ARBA00022989"/>
    </source>
</evidence>
<dbReference type="InterPro" id="IPR040700">
    <property type="entry name" value="ZNRF-3_ecto"/>
</dbReference>
<evidence type="ECO:0000256" key="23">
    <source>
        <dbReference type="ARBA" id="ARBA00023180"/>
    </source>
</evidence>
<feature type="compositionally biased region" description="Low complexity" evidence="31">
    <location>
        <begin position="469"/>
        <end position="484"/>
    </location>
</feature>
<evidence type="ECO:0000256" key="13">
    <source>
        <dbReference type="ARBA" id="ARBA00022723"/>
    </source>
</evidence>
<evidence type="ECO:0000256" key="32">
    <source>
        <dbReference type="SAM" id="Phobius"/>
    </source>
</evidence>
<evidence type="ECO:0000256" key="25">
    <source>
        <dbReference type="ARBA" id="ARBA00053232"/>
    </source>
</evidence>
<keyword evidence="20 32" id="KW-1133">Transmembrane helix</keyword>
<evidence type="ECO:0000256" key="31">
    <source>
        <dbReference type="SAM" id="MobiDB-lite"/>
    </source>
</evidence>
<dbReference type="GO" id="GO:0005886">
    <property type="term" value="C:plasma membrane"/>
    <property type="evidence" value="ECO:0007669"/>
    <property type="project" value="UniProtKB-SubCell"/>
</dbReference>
<evidence type="ECO:0000256" key="7">
    <source>
        <dbReference type="ARBA" id="ARBA00012483"/>
    </source>
</evidence>
<evidence type="ECO:0000256" key="21">
    <source>
        <dbReference type="ARBA" id="ARBA00023136"/>
    </source>
</evidence>
<evidence type="ECO:0000313" key="35">
    <source>
        <dbReference type="Proteomes" id="UP000694392"/>
    </source>
</evidence>
<dbReference type="CDD" id="cd16798">
    <property type="entry name" value="RING-H2_RNF43"/>
    <property type="match status" value="1"/>
</dbReference>
<evidence type="ECO:0000256" key="10">
    <source>
        <dbReference type="ARBA" id="ARBA00022679"/>
    </source>
</evidence>
<comment type="function">
    <text evidence="25">E3 ubiquitin-protein ligase that acts as a negative regulator of the Wnt signaling pathway by mediating the ubiquitination, endocytosis and subsequent degradation of Wnt receptor complex components Frizzled. Acts on both canonical and non-canonical Wnt signaling pathway. Along with RSPO2 and ZNRF3, constitutes a master switch that governs limb specification.</text>
</comment>
<keyword evidence="14" id="KW-0732">Signal</keyword>
<dbReference type="GO" id="GO:0008270">
    <property type="term" value="F:zinc ion binding"/>
    <property type="evidence" value="ECO:0007669"/>
    <property type="project" value="UniProtKB-KW"/>
</dbReference>
<comment type="similarity">
    <text evidence="6">Belongs to the ZNRF3 family.</text>
</comment>
<dbReference type="Ensembl" id="ENSSPUT00000002187.1">
    <property type="protein sequence ID" value="ENSSPUP00000002070.1"/>
    <property type="gene ID" value="ENSSPUG00000001546.1"/>
</dbReference>
<dbReference type="Gene3D" id="3.50.30.30">
    <property type="match status" value="1"/>
</dbReference>
<dbReference type="GO" id="GO:0061630">
    <property type="term" value="F:ubiquitin protein ligase activity"/>
    <property type="evidence" value="ECO:0007669"/>
    <property type="project" value="UniProtKB-EC"/>
</dbReference>
<keyword evidence="16" id="KW-0833">Ubl conjugation pathway</keyword>
<sequence>MSAGSQLQVAVLWPWLLMATLQVGLGYTGLAVAAAVESERLSAQKAIIRVIPLKMEPITLEGVFANVAEVTPAEGKLLQFHPLSLCNTSEDEHTGPGFVSIVKLERPERDLHPCLSLANKAKLAGERGARAILFDITDDESAAEQLRKPKGFSHPVVLIWGHDAELLMRVVNNNREAHVKIEVKEPPNYDVWIFVTVLSTVLAIVLIFIVRTRCQPTRTQDSLQQQTMQAISQLATRRYQTRSRQAPTRDSASSCSSAPICAICLEEFSEGQELRIISCFHEFHRECVDPWLQQHHTCPLCMFNIIDGTPFPQPTHPIQAQRHLEPGQQLHLFRQHPGNAMYHLSQVHSQGTPRNCASLLSHAPRFFHSQELSQVDLGSMHYLPYRPVSSEPWCGHQPATAQAHRKSPLCGQTPSSRWPCPLLHQAPCLGLRAPLAGKQHRRGASHGRQPHSSGSGESYLTEHSGYLADGPGSDSSSGPCHGSSSDSMLNCTDVSLQAIHGSCSTFRSSLSSNYDPLVYCSSEGPATEPSPPQQDPRPKSLDLMIASSTALAKSQVFSHVHYHHHHRHHHYERGQAGLNSRPRQEPTQRKPKPSGMKAQKRTEKMQPCQQLQDSGSPSQDAPLHQGHDLSRTVASSTDGPDFSWGGSRQAGAAGPLLSQPFHSPHHRRKEKCHPEPCLAHLPEDSDCNIQIHHGHPSSYCCSPEAQPLMPRSPTLHCSGSQVTWRCQAPPSKVEPQQQEQGPGHFKCKPRFLGGFRENNAGLYLRCQALQHSQGKSVPCLCSHGE</sequence>
<dbReference type="Pfam" id="PF13639">
    <property type="entry name" value="zf-RING_2"/>
    <property type="match status" value="1"/>
</dbReference>
<dbReference type="UniPathway" id="UPA00143"/>
<evidence type="ECO:0000256" key="8">
    <source>
        <dbReference type="ARBA" id="ARBA00022473"/>
    </source>
</evidence>
<dbReference type="InterPro" id="IPR051073">
    <property type="entry name" value="ZNRF3_Arkadia_E3_ligases"/>
</dbReference>
<dbReference type="AlphaFoldDB" id="A0A8D0G959"/>
<evidence type="ECO:0000256" key="6">
    <source>
        <dbReference type="ARBA" id="ARBA00008759"/>
    </source>
</evidence>
<keyword evidence="18" id="KW-0862">Zinc</keyword>
<dbReference type="GO" id="GO:0038018">
    <property type="term" value="P:Wnt receptor catabolic process"/>
    <property type="evidence" value="ECO:0007669"/>
    <property type="project" value="Ensembl"/>
</dbReference>
<feature type="region of interest" description="Disordered" evidence="31">
    <location>
        <begin position="437"/>
        <end position="484"/>
    </location>
</feature>
<feature type="compositionally biased region" description="Basic residues" evidence="31">
    <location>
        <begin position="438"/>
        <end position="449"/>
    </location>
</feature>
<evidence type="ECO:0000259" key="33">
    <source>
        <dbReference type="PROSITE" id="PS50089"/>
    </source>
</evidence>
<evidence type="ECO:0000256" key="27">
    <source>
        <dbReference type="ARBA" id="ARBA00067329"/>
    </source>
</evidence>
<dbReference type="InterPro" id="IPR013083">
    <property type="entry name" value="Znf_RING/FYVE/PHD"/>
</dbReference>
<dbReference type="GO" id="GO:0005109">
    <property type="term" value="F:frizzled binding"/>
    <property type="evidence" value="ECO:0007669"/>
    <property type="project" value="Ensembl"/>
</dbReference>
<dbReference type="GO" id="GO:0016567">
    <property type="term" value="P:protein ubiquitination"/>
    <property type="evidence" value="ECO:0007669"/>
    <property type="project" value="UniProtKB-UniPathway"/>
</dbReference>
<dbReference type="Proteomes" id="UP000694392">
    <property type="component" value="Unplaced"/>
</dbReference>
<feature type="compositionally biased region" description="Basic residues" evidence="31">
    <location>
        <begin position="560"/>
        <end position="571"/>
    </location>
</feature>
<dbReference type="Gene3D" id="3.30.40.10">
    <property type="entry name" value="Zinc/RING finger domain, C3HC4 (zinc finger)"/>
    <property type="match status" value="1"/>
</dbReference>
<comment type="subcellular location">
    <subcellularLocation>
        <location evidence="3">Cell membrane</location>
        <topology evidence="3">Single-pass type I membrane protein</topology>
    </subcellularLocation>
    <subcellularLocation>
        <location evidence="2">Endoplasmic reticulum membrane</location>
        <topology evidence="2">Single-pass type I membrane protein</topology>
    </subcellularLocation>
    <subcellularLocation>
        <location evidence="4">Nucleus envelope</location>
    </subcellularLocation>
</comment>
<proteinExistence type="inferred from homology"/>
<keyword evidence="11" id="KW-0879">Wnt signaling pathway</keyword>
<keyword evidence="19" id="KW-0832">Ubl conjugation</keyword>
<evidence type="ECO:0000256" key="14">
    <source>
        <dbReference type="ARBA" id="ARBA00022729"/>
    </source>
</evidence>
<gene>
    <name evidence="34" type="primary">RNF43</name>
</gene>
<evidence type="ECO:0000256" key="11">
    <source>
        <dbReference type="ARBA" id="ARBA00022687"/>
    </source>
</evidence>
<feature type="domain" description="RING-type" evidence="33">
    <location>
        <begin position="261"/>
        <end position="301"/>
    </location>
</feature>
<keyword evidence="8" id="KW-0217">Developmental protein</keyword>
<keyword evidence="12 32" id="KW-0812">Transmembrane</keyword>
<reference evidence="34" key="2">
    <citation type="submission" date="2025-09" db="UniProtKB">
        <authorList>
            <consortium name="Ensembl"/>
        </authorList>
    </citation>
    <scope>IDENTIFICATION</scope>
</reference>
<dbReference type="OMA" id="PAVHFHQ"/>
<evidence type="ECO:0000256" key="28">
    <source>
        <dbReference type="ARBA" id="ARBA00075572"/>
    </source>
</evidence>
<feature type="transmembrane region" description="Helical" evidence="32">
    <location>
        <begin position="12"/>
        <end position="36"/>
    </location>
</feature>
<evidence type="ECO:0000256" key="30">
    <source>
        <dbReference type="PROSITE-ProRule" id="PRU00175"/>
    </source>
</evidence>
<feature type="region of interest" description="Disordered" evidence="31">
    <location>
        <begin position="521"/>
        <end position="540"/>
    </location>
</feature>
<feature type="compositionally biased region" description="Polar residues" evidence="31">
    <location>
        <begin position="607"/>
        <end position="619"/>
    </location>
</feature>
<evidence type="ECO:0000313" key="34">
    <source>
        <dbReference type="Ensembl" id="ENSSPUP00000002070.1"/>
    </source>
</evidence>
<evidence type="ECO:0000256" key="9">
    <source>
        <dbReference type="ARBA" id="ARBA00022475"/>
    </source>
</evidence>
<keyword evidence="15 30" id="KW-0863">Zinc-finger</keyword>
<organism evidence="34 35">
    <name type="scientific">Sphenodon punctatus</name>
    <name type="common">Tuatara</name>
    <name type="synonym">Hatteria punctata</name>
    <dbReference type="NCBI Taxonomy" id="8508"/>
    <lineage>
        <taxon>Eukaryota</taxon>
        <taxon>Metazoa</taxon>
        <taxon>Chordata</taxon>
        <taxon>Craniata</taxon>
        <taxon>Vertebrata</taxon>
        <taxon>Euteleostomi</taxon>
        <taxon>Lepidosauria</taxon>
        <taxon>Sphenodontia</taxon>
        <taxon>Sphenodontidae</taxon>
        <taxon>Sphenodon</taxon>
    </lineage>
</organism>
<dbReference type="GO" id="GO:0005635">
    <property type="term" value="C:nuclear envelope"/>
    <property type="evidence" value="ECO:0007669"/>
    <property type="project" value="UniProtKB-SubCell"/>
</dbReference>
<evidence type="ECO:0000256" key="4">
    <source>
        <dbReference type="ARBA" id="ARBA00004259"/>
    </source>
</evidence>
<comment type="subunit">
    <text evidence="26">Interacts with AKAP8L, NONO and SFPQ. Interacts with FZD5. Identified in a complex composed of RNF43, LGR5 and RSPO1. Interacts with RSPO2. Interacts with LMBR1L.</text>
</comment>
<keyword evidence="13" id="KW-0479">Metal-binding</keyword>
<evidence type="ECO:0000256" key="22">
    <source>
        <dbReference type="ARBA" id="ARBA00023157"/>
    </source>
</evidence>
<keyword evidence="21 32" id="KW-0472">Membrane</keyword>
<keyword evidence="9" id="KW-1003">Cell membrane</keyword>
<evidence type="ECO:0000256" key="17">
    <source>
        <dbReference type="ARBA" id="ARBA00022824"/>
    </source>
</evidence>
<keyword evidence="22" id="KW-1015">Disulfide bond</keyword>
<dbReference type="GO" id="GO:0016055">
    <property type="term" value="P:Wnt signaling pathway"/>
    <property type="evidence" value="ECO:0007669"/>
    <property type="project" value="UniProtKB-KW"/>
</dbReference>
<dbReference type="SMART" id="SM00184">
    <property type="entry name" value="RING"/>
    <property type="match status" value="1"/>
</dbReference>
<keyword evidence="35" id="KW-1185">Reference proteome</keyword>
<dbReference type="Pfam" id="PF18212">
    <property type="entry name" value="ZNRF_3_ecto"/>
    <property type="match status" value="1"/>
</dbReference>